<keyword evidence="7 8" id="KW-0472">Membrane</keyword>
<dbReference type="InterPro" id="IPR017871">
    <property type="entry name" value="ABC_transporter-like_CS"/>
</dbReference>
<feature type="transmembrane region" description="Helical" evidence="8">
    <location>
        <begin position="44"/>
        <end position="73"/>
    </location>
</feature>
<dbReference type="SUPFAM" id="SSF52540">
    <property type="entry name" value="P-loop containing nucleoside triphosphate hydrolases"/>
    <property type="match status" value="1"/>
</dbReference>
<dbReference type="SUPFAM" id="SSF90123">
    <property type="entry name" value="ABC transporter transmembrane region"/>
    <property type="match status" value="1"/>
</dbReference>
<keyword evidence="5" id="KW-0067">ATP-binding</keyword>
<dbReference type="InterPro" id="IPR003593">
    <property type="entry name" value="AAA+_ATPase"/>
</dbReference>
<evidence type="ECO:0000259" key="10">
    <source>
        <dbReference type="PROSITE" id="PS50929"/>
    </source>
</evidence>
<keyword evidence="4" id="KW-0547">Nucleotide-binding</keyword>
<accession>A0A1K2I0M3</accession>
<evidence type="ECO:0000313" key="12">
    <source>
        <dbReference type="Proteomes" id="UP000183447"/>
    </source>
</evidence>
<dbReference type="GO" id="GO:0005886">
    <property type="term" value="C:plasma membrane"/>
    <property type="evidence" value="ECO:0007669"/>
    <property type="project" value="UniProtKB-SubCell"/>
</dbReference>
<evidence type="ECO:0000256" key="6">
    <source>
        <dbReference type="ARBA" id="ARBA00022989"/>
    </source>
</evidence>
<reference evidence="11 12" key="1">
    <citation type="submission" date="2016-11" db="EMBL/GenBank/DDBJ databases">
        <authorList>
            <person name="Jaros S."/>
            <person name="Januszkiewicz K."/>
            <person name="Wedrychowicz H."/>
        </authorList>
    </citation>
    <scope>NUCLEOTIDE SEQUENCE [LARGE SCALE GENOMIC DNA]</scope>
    <source>
        <strain evidence="11 12">ATCC 23634</strain>
    </source>
</reference>
<evidence type="ECO:0000259" key="9">
    <source>
        <dbReference type="PROSITE" id="PS50893"/>
    </source>
</evidence>
<dbReference type="InterPro" id="IPR039421">
    <property type="entry name" value="Type_1_exporter"/>
</dbReference>
<feature type="domain" description="ABC transmembrane type-1" evidence="10">
    <location>
        <begin position="45"/>
        <end position="345"/>
    </location>
</feature>
<proteinExistence type="inferred from homology"/>
<dbReference type="InterPro" id="IPR003439">
    <property type="entry name" value="ABC_transporter-like_ATP-bd"/>
</dbReference>
<gene>
    <name evidence="11" type="ORF">SAMN02983003_3113</name>
</gene>
<evidence type="ECO:0000256" key="1">
    <source>
        <dbReference type="ARBA" id="ARBA00004651"/>
    </source>
</evidence>
<feature type="transmembrane region" description="Helical" evidence="8">
    <location>
        <begin position="168"/>
        <end position="194"/>
    </location>
</feature>
<dbReference type="AlphaFoldDB" id="A0A1K2I0M3"/>
<dbReference type="PROSITE" id="PS00211">
    <property type="entry name" value="ABC_TRANSPORTER_1"/>
    <property type="match status" value="1"/>
</dbReference>
<dbReference type="GO" id="GO:0140359">
    <property type="term" value="F:ABC-type transporter activity"/>
    <property type="evidence" value="ECO:0007669"/>
    <property type="project" value="InterPro"/>
</dbReference>
<dbReference type="InterPro" id="IPR011527">
    <property type="entry name" value="ABC1_TM_dom"/>
</dbReference>
<dbReference type="PROSITE" id="PS50929">
    <property type="entry name" value="ABC_TM1F"/>
    <property type="match status" value="1"/>
</dbReference>
<dbReference type="Gene3D" id="3.40.50.300">
    <property type="entry name" value="P-loop containing nucleotide triphosphate hydrolases"/>
    <property type="match status" value="1"/>
</dbReference>
<dbReference type="RefSeq" id="WP_244545357.1">
    <property type="nucleotide sequence ID" value="NZ_FPKU01000003.1"/>
</dbReference>
<evidence type="ECO:0000256" key="8">
    <source>
        <dbReference type="SAM" id="Phobius"/>
    </source>
</evidence>
<dbReference type="Pfam" id="PF00005">
    <property type="entry name" value="ABC_tran"/>
    <property type="match status" value="1"/>
</dbReference>
<evidence type="ECO:0000313" key="11">
    <source>
        <dbReference type="EMBL" id="SFZ85941.1"/>
    </source>
</evidence>
<evidence type="ECO:0000256" key="3">
    <source>
        <dbReference type="ARBA" id="ARBA00022692"/>
    </source>
</evidence>
<comment type="similarity">
    <text evidence="2">Belongs to the ABC transporter superfamily.</text>
</comment>
<dbReference type="InterPro" id="IPR036640">
    <property type="entry name" value="ABC1_TM_sf"/>
</dbReference>
<dbReference type="InterPro" id="IPR027417">
    <property type="entry name" value="P-loop_NTPase"/>
</dbReference>
<dbReference type="Gene3D" id="1.20.1560.10">
    <property type="entry name" value="ABC transporter type 1, transmembrane domain"/>
    <property type="match status" value="1"/>
</dbReference>
<feature type="transmembrane region" description="Helical" evidence="8">
    <location>
        <begin position="312"/>
        <end position="330"/>
    </location>
</feature>
<dbReference type="SMART" id="SM00382">
    <property type="entry name" value="AAA"/>
    <property type="match status" value="1"/>
</dbReference>
<comment type="subcellular location">
    <subcellularLocation>
        <location evidence="1">Cell membrane</location>
        <topology evidence="1">Multi-pass membrane protein</topology>
    </subcellularLocation>
</comment>
<keyword evidence="3 8" id="KW-0812">Transmembrane</keyword>
<dbReference type="PANTHER" id="PTHR24221">
    <property type="entry name" value="ATP-BINDING CASSETTE SUB-FAMILY B"/>
    <property type="match status" value="1"/>
</dbReference>
<name>A0A1K2I0M3_9HYPH</name>
<keyword evidence="6 8" id="KW-1133">Transmembrane helix</keyword>
<dbReference type="STRING" id="665118.SAMN02983003_3113"/>
<dbReference type="EMBL" id="FPKU01000003">
    <property type="protein sequence ID" value="SFZ85941.1"/>
    <property type="molecule type" value="Genomic_DNA"/>
</dbReference>
<dbReference type="GO" id="GO:0016887">
    <property type="term" value="F:ATP hydrolysis activity"/>
    <property type="evidence" value="ECO:0007669"/>
    <property type="project" value="InterPro"/>
</dbReference>
<sequence>MAVSEIARTPATSATRPATPAREGLIDALRRLFRHLSARRRTQLALLFGLMLVGAVAELVTIGAVLPFLALIADPGRTADIPLIGPWLTRMGWQGEGLLVPVAIVFAMVALAAGGIRLLLAWASQKFVYRLGHDLGVEVYRRTLYQPYAYHIARNSSALIADINKVQLVVGGILLPLMHAVTSAIIALFILMGLIAIDPFVALVAGAGFGALYLGISIVSRRWLRANGKVIAAAQSQRIQTVQEGLGGIRDVLLDQAQPVYVQKFSAVDTAFRDAQTANAFLGAAPRYVIEATGMVLIAGLAVILTQGEGGFAAALPVLGALALGAVRMLPLLQLIYNGWTQVMGNYHNLADVLTVLEQPMPALSAQGEARPAPLPFVREIVLDGVGFAYAPDAPKVLDGLSLTIPRGARVGIVGKTGSGKSTLMDLLMGLLEPTSGQIRVDDIPLDRNTMGRWQARIAHVPQAIYLSDSSIAENIAFGVPLAEIDRPRLREAARKAAIAEFIEALPQGYETFVGERGVRLSGGQRQRIGIARALYRKADVLVFDEATSALDTETEAAVMKAIERFDDELTILIIAHRASTLYFCNNVVSFEKI</sequence>
<evidence type="ECO:0000256" key="2">
    <source>
        <dbReference type="ARBA" id="ARBA00005417"/>
    </source>
</evidence>
<dbReference type="Proteomes" id="UP000183447">
    <property type="component" value="Unassembled WGS sequence"/>
</dbReference>
<dbReference type="PROSITE" id="PS50893">
    <property type="entry name" value="ABC_TRANSPORTER_2"/>
    <property type="match status" value="1"/>
</dbReference>
<feature type="transmembrane region" description="Helical" evidence="8">
    <location>
        <begin position="98"/>
        <end position="120"/>
    </location>
</feature>
<feature type="domain" description="ABC transporter" evidence="9">
    <location>
        <begin position="381"/>
        <end position="594"/>
    </location>
</feature>
<evidence type="ECO:0000256" key="5">
    <source>
        <dbReference type="ARBA" id="ARBA00022840"/>
    </source>
</evidence>
<evidence type="ECO:0000256" key="7">
    <source>
        <dbReference type="ARBA" id="ARBA00023136"/>
    </source>
</evidence>
<organism evidence="11 12">
    <name type="scientific">Devosia enhydra</name>
    <dbReference type="NCBI Taxonomy" id="665118"/>
    <lineage>
        <taxon>Bacteria</taxon>
        <taxon>Pseudomonadati</taxon>
        <taxon>Pseudomonadota</taxon>
        <taxon>Alphaproteobacteria</taxon>
        <taxon>Hyphomicrobiales</taxon>
        <taxon>Devosiaceae</taxon>
        <taxon>Devosia</taxon>
    </lineage>
</organism>
<protein>
    <submittedName>
        <fullName evidence="11">ABC transporter transmembrane region</fullName>
    </submittedName>
</protein>
<feature type="transmembrane region" description="Helical" evidence="8">
    <location>
        <begin position="288"/>
        <end position="306"/>
    </location>
</feature>
<dbReference type="GO" id="GO:0034040">
    <property type="term" value="F:ATPase-coupled lipid transmembrane transporter activity"/>
    <property type="evidence" value="ECO:0007669"/>
    <property type="project" value="TreeGrafter"/>
</dbReference>
<dbReference type="Pfam" id="PF00664">
    <property type="entry name" value="ABC_membrane"/>
    <property type="match status" value="1"/>
</dbReference>
<dbReference type="PANTHER" id="PTHR24221:SF654">
    <property type="entry name" value="ATP-BINDING CASSETTE SUB-FAMILY B MEMBER 6"/>
    <property type="match status" value="1"/>
</dbReference>
<keyword evidence="12" id="KW-1185">Reference proteome</keyword>
<feature type="transmembrane region" description="Helical" evidence="8">
    <location>
        <begin position="200"/>
        <end position="219"/>
    </location>
</feature>
<dbReference type="GO" id="GO:0005524">
    <property type="term" value="F:ATP binding"/>
    <property type="evidence" value="ECO:0007669"/>
    <property type="project" value="UniProtKB-KW"/>
</dbReference>
<evidence type="ECO:0000256" key="4">
    <source>
        <dbReference type="ARBA" id="ARBA00022741"/>
    </source>
</evidence>